<evidence type="ECO:0000313" key="1">
    <source>
        <dbReference type="EMBL" id="EIW79517.1"/>
    </source>
</evidence>
<comment type="caution">
    <text evidence="1">The sequence shown here is derived from an EMBL/GenBank/DDBJ whole genome shotgun (WGS) entry which is preliminary data.</text>
</comment>
<sequence length="91" mass="9990">MTLALYHAEEVKETKAGAEKTHSLSLESEFSDAIIPPEGKMINTIDTTKTPDSMARQARSRANIVVDRAYSAYKRIISNACSATTMTLVKL</sequence>
<dbReference type="GeneID" id="19210499"/>
<dbReference type="Proteomes" id="UP000053558">
    <property type="component" value="Unassembled WGS sequence"/>
</dbReference>
<protein>
    <submittedName>
        <fullName evidence="1">Uncharacterized protein</fullName>
    </submittedName>
</protein>
<dbReference type="KEGG" id="cput:CONPUDRAFT_82914"/>
<evidence type="ECO:0000313" key="2">
    <source>
        <dbReference type="Proteomes" id="UP000053558"/>
    </source>
</evidence>
<organism evidence="1 2">
    <name type="scientific">Coniophora puteana (strain RWD-64-598)</name>
    <name type="common">Brown rot fungus</name>
    <dbReference type="NCBI Taxonomy" id="741705"/>
    <lineage>
        <taxon>Eukaryota</taxon>
        <taxon>Fungi</taxon>
        <taxon>Dikarya</taxon>
        <taxon>Basidiomycota</taxon>
        <taxon>Agaricomycotina</taxon>
        <taxon>Agaricomycetes</taxon>
        <taxon>Agaricomycetidae</taxon>
        <taxon>Boletales</taxon>
        <taxon>Coniophorineae</taxon>
        <taxon>Coniophoraceae</taxon>
        <taxon>Coniophora</taxon>
    </lineage>
</organism>
<proteinExistence type="predicted"/>
<name>A0A5M3MKG5_CONPW</name>
<keyword evidence="2" id="KW-1185">Reference proteome</keyword>
<gene>
    <name evidence="1" type="ORF">CONPUDRAFT_82914</name>
</gene>
<reference evidence="2" key="1">
    <citation type="journal article" date="2012" name="Science">
        <title>The Paleozoic origin of enzymatic lignin decomposition reconstructed from 31 fungal genomes.</title>
        <authorList>
            <person name="Floudas D."/>
            <person name="Binder M."/>
            <person name="Riley R."/>
            <person name="Barry K."/>
            <person name="Blanchette R.A."/>
            <person name="Henrissat B."/>
            <person name="Martinez A.T."/>
            <person name="Otillar R."/>
            <person name="Spatafora J.W."/>
            <person name="Yadav J.S."/>
            <person name="Aerts A."/>
            <person name="Benoit I."/>
            <person name="Boyd A."/>
            <person name="Carlson A."/>
            <person name="Copeland A."/>
            <person name="Coutinho P.M."/>
            <person name="de Vries R.P."/>
            <person name="Ferreira P."/>
            <person name="Findley K."/>
            <person name="Foster B."/>
            <person name="Gaskell J."/>
            <person name="Glotzer D."/>
            <person name="Gorecki P."/>
            <person name="Heitman J."/>
            <person name="Hesse C."/>
            <person name="Hori C."/>
            <person name="Igarashi K."/>
            <person name="Jurgens J.A."/>
            <person name="Kallen N."/>
            <person name="Kersten P."/>
            <person name="Kohler A."/>
            <person name="Kuees U."/>
            <person name="Kumar T.K.A."/>
            <person name="Kuo A."/>
            <person name="LaButti K."/>
            <person name="Larrondo L.F."/>
            <person name="Lindquist E."/>
            <person name="Ling A."/>
            <person name="Lombard V."/>
            <person name="Lucas S."/>
            <person name="Lundell T."/>
            <person name="Martin R."/>
            <person name="McLaughlin D.J."/>
            <person name="Morgenstern I."/>
            <person name="Morin E."/>
            <person name="Murat C."/>
            <person name="Nagy L.G."/>
            <person name="Nolan M."/>
            <person name="Ohm R.A."/>
            <person name="Patyshakuliyeva A."/>
            <person name="Rokas A."/>
            <person name="Ruiz-Duenas F.J."/>
            <person name="Sabat G."/>
            <person name="Salamov A."/>
            <person name="Samejima M."/>
            <person name="Schmutz J."/>
            <person name="Slot J.C."/>
            <person name="St John F."/>
            <person name="Stenlid J."/>
            <person name="Sun H."/>
            <person name="Sun S."/>
            <person name="Syed K."/>
            <person name="Tsang A."/>
            <person name="Wiebenga A."/>
            <person name="Young D."/>
            <person name="Pisabarro A."/>
            <person name="Eastwood D.C."/>
            <person name="Martin F."/>
            <person name="Cullen D."/>
            <person name="Grigoriev I.V."/>
            <person name="Hibbett D.S."/>
        </authorList>
    </citation>
    <scope>NUCLEOTIDE SEQUENCE [LARGE SCALE GENOMIC DNA]</scope>
    <source>
        <strain evidence="2">RWD-64-598 SS2</strain>
    </source>
</reference>
<dbReference type="AlphaFoldDB" id="A0A5M3MKG5"/>
<dbReference type="EMBL" id="JH711580">
    <property type="protein sequence ID" value="EIW79517.1"/>
    <property type="molecule type" value="Genomic_DNA"/>
</dbReference>
<accession>A0A5M3MKG5</accession>
<dbReference type="RefSeq" id="XP_007769913.1">
    <property type="nucleotide sequence ID" value="XM_007771723.1"/>
</dbReference>